<dbReference type="EC" id="2.1.1.334" evidence="7"/>
<feature type="transmembrane region" description="Helical" evidence="5">
    <location>
        <begin position="44"/>
        <end position="62"/>
    </location>
</feature>
<dbReference type="EMBL" id="JBHRZS010000006">
    <property type="protein sequence ID" value="MFC3879917.1"/>
    <property type="molecule type" value="Genomic_DNA"/>
</dbReference>
<organism evidence="7 8">
    <name type="scientific">Algoriphagus namhaensis</name>
    <dbReference type="NCBI Taxonomy" id="915353"/>
    <lineage>
        <taxon>Bacteria</taxon>
        <taxon>Pseudomonadati</taxon>
        <taxon>Bacteroidota</taxon>
        <taxon>Cytophagia</taxon>
        <taxon>Cytophagales</taxon>
        <taxon>Cyclobacteriaceae</taxon>
        <taxon>Algoriphagus</taxon>
    </lineage>
</organism>
<dbReference type="EC" id="2.1.1.100" evidence="7"/>
<dbReference type="PANTHER" id="PTHR12714">
    <property type="entry name" value="PROTEIN-S ISOPRENYLCYSTEINE O-METHYLTRANSFERASE"/>
    <property type="match status" value="1"/>
</dbReference>
<dbReference type="RefSeq" id="WP_377904795.1">
    <property type="nucleotide sequence ID" value="NZ_JBHRZS010000006.1"/>
</dbReference>
<dbReference type="Gene3D" id="1.20.120.1630">
    <property type="match status" value="1"/>
</dbReference>
<sequence length="198" mass="22766">MIYYLSLVLLWAGFYASHSILASVKVKRKLEGVWGDGMKWYRLLYSLISLLFLGIILWFSTQVPYRQLMPNSPFGTYVGYMLATFGTIILVKSGKSISIKSFLGIVPEKEKSQKLITEGLYKYTRHPLYAGLLLIFLGYFFVSPTLSVTIHCICLIVYLPFGIYFEEKNLVSIFGSDYQDYQDQVPQFFPRIGKKKEA</sequence>
<feature type="transmembrane region" description="Helical" evidence="5">
    <location>
        <begin position="126"/>
        <end position="142"/>
    </location>
</feature>
<dbReference type="GO" id="GO:0032259">
    <property type="term" value="P:methylation"/>
    <property type="evidence" value="ECO:0007669"/>
    <property type="project" value="UniProtKB-KW"/>
</dbReference>
<name>A0ABV8APJ5_9BACT</name>
<evidence type="ECO:0000256" key="3">
    <source>
        <dbReference type="ARBA" id="ARBA00022989"/>
    </source>
</evidence>
<gene>
    <name evidence="7" type="ORF">ACFOSV_07005</name>
</gene>
<keyword evidence="7" id="KW-0808">Transferase</keyword>
<dbReference type="PANTHER" id="PTHR12714:SF9">
    <property type="entry name" value="PROTEIN-S-ISOPRENYLCYSTEINE O-METHYLTRANSFERASE"/>
    <property type="match status" value="1"/>
</dbReference>
<evidence type="ECO:0000256" key="4">
    <source>
        <dbReference type="ARBA" id="ARBA00023136"/>
    </source>
</evidence>
<feature type="transmembrane region" description="Helical" evidence="5">
    <location>
        <begin position="74"/>
        <end position="91"/>
    </location>
</feature>
<proteinExistence type="predicted"/>
<dbReference type="Pfam" id="PF07298">
    <property type="entry name" value="NnrU"/>
    <property type="match status" value="1"/>
</dbReference>
<keyword evidence="3 5" id="KW-1133">Transmembrane helix</keyword>
<keyword evidence="4 5" id="KW-0472">Membrane</keyword>
<dbReference type="GO" id="GO:0004671">
    <property type="term" value="F:protein C-terminal S-isoprenylcysteine carboxyl O-methyltransferase activity"/>
    <property type="evidence" value="ECO:0007669"/>
    <property type="project" value="UniProtKB-EC"/>
</dbReference>
<evidence type="ECO:0000313" key="8">
    <source>
        <dbReference type="Proteomes" id="UP001595805"/>
    </source>
</evidence>
<evidence type="ECO:0000313" key="7">
    <source>
        <dbReference type="EMBL" id="MFC3879917.1"/>
    </source>
</evidence>
<dbReference type="Proteomes" id="UP001595805">
    <property type="component" value="Unassembled WGS sequence"/>
</dbReference>
<comment type="caution">
    <text evidence="7">The sequence shown here is derived from an EMBL/GenBank/DDBJ whole genome shotgun (WGS) entry which is preliminary data.</text>
</comment>
<keyword evidence="7" id="KW-0489">Methyltransferase</keyword>
<evidence type="ECO:0000256" key="1">
    <source>
        <dbReference type="ARBA" id="ARBA00004141"/>
    </source>
</evidence>
<comment type="subcellular location">
    <subcellularLocation>
        <location evidence="1">Membrane</location>
        <topology evidence="1">Multi-pass membrane protein</topology>
    </subcellularLocation>
</comment>
<feature type="transmembrane region" description="Helical" evidence="5">
    <location>
        <begin position="6"/>
        <end position="24"/>
    </location>
</feature>
<evidence type="ECO:0000256" key="5">
    <source>
        <dbReference type="SAM" id="Phobius"/>
    </source>
</evidence>
<reference evidence="8" key="1">
    <citation type="journal article" date="2019" name="Int. J. Syst. Evol. Microbiol.">
        <title>The Global Catalogue of Microorganisms (GCM) 10K type strain sequencing project: providing services to taxonomists for standard genome sequencing and annotation.</title>
        <authorList>
            <consortium name="The Broad Institute Genomics Platform"/>
            <consortium name="The Broad Institute Genome Sequencing Center for Infectious Disease"/>
            <person name="Wu L."/>
            <person name="Ma J."/>
        </authorList>
    </citation>
    <scope>NUCLEOTIDE SEQUENCE [LARGE SCALE GENOMIC DNA]</scope>
    <source>
        <strain evidence="8">CCUG 60523</strain>
    </source>
</reference>
<evidence type="ECO:0000259" key="6">
    <source>
        <dbReference type="Pfam" id="PF07298"/>
    </source>
</evidence>
<accession>A0ABV8APJ5</accession>
<dbReference type="InterPro" id="IPR009915">
    <property type="entry name" value="NnrU_dom"/>
</dbReference>
<protein>
    <submittedName>
        <fullName evidence="7">Methyltransferase family protein</fullName>
        <ecNumber evidence="7">2.1.1.100</ecNumber>
        <ecNumber evidence="7">2.1.1.334</ecNumber>
    </submittedName>
</protein>
<keyword evidence="8" id="KW-1185">Reference proteome</keyword>
<keyword evidence="2 5" id="KW-0812">Transmembrane</keyword>
<evidence type="ECO:0000256" key="2">
    <source>
        <dbReference type="ARBA" id="ARBA00022692"/>
    </source>
</evidence>
<feature type="domain" description="NnrU" evidence="6">
    <location>
        <begin position="7"/>
        <end position="167"/>
    </location>
</feature>